<dbReference type="GO" id="GO:0016874">
    <property type="term" value="F:ligase activity"/>
    <property type="evidence" value="ECO:0007669"/>
    <property type="project" value="UniProtKB-KW"/>
</dbReference>
<comment type="caution">
    <text evidence="2">The sequence shown here is derived from an EMBL/GenBank/DDBJ whole genome shotgun (WGS) entry which is preliminary data.</text>
</comment>
<keyword evidence="3" id="KW-1185">Reference proteome</keyword>
<dbReference type="SUPFAM" id="SSF55144">
    <property type="entry name" value="LigT-like"/>
    <property type="match status" value="1"/>
</dbReference>
<keyword evidence="2" id="KW-0436">Ligase</keyword>
<proteinExistence type="predicted"/>
<accession>A0ABP7DBA8</accession>
<reference evidence="3" key="1">
    <citation type="journal article" date="2019" name="Int. J. Syst. Evol. Microbiol.">
        <title>The Global Catalogue of Microorganisms (GCM) 10K type strain sequencing project: providing services to taxonomists for standard genome sequencing and annotation.</title>
        <authorList>
            <consortium name="The Broad Institute Genomics Platform"/>
            <consortium name="The Broad Institute Genome Sequencing Center for Infectious Disease"/>
            <person name="Wu L."/>
            <person name="Ma J."/>
        </authorList>
    </citation>
    <scope>NUCLEOTIDE SEQUENCE [LARGE SCALE GENOMIC DNA]</scope>
    <source>
        <strain evidence="3">JCM 16961</strain>
    </source>
</reference>
<dbReference type="PANTHER" id="PTHR40037:SF1">
    <property type="entry name" value="PHOSPHOESTERASE SAOUHSC_00951-RELATED"/>
    <property type="match status" value="1"/>
</dbReference>
<evidence type="ECO:0000313" key="2">
    <source>
        <dbReference type="EMBL" id="GAA3701881.1"/>
    </source>
</evidence>
<dbReference type="EMBL" id="BAABCJ010000002">
    <property type="protein sequence ID" value="GAA3701881.1"/>
    <property type="molecule type" value="Genomic_DNA"/>
</dbReference>
<feature type="region of interest" description="Disordered" evidence="1">
    <location>
        <begin position="1"/>
        <end position="21"/>
    </location>
</feature>
<evidence type="ECO:0000256" key="1">
    <source>
        <dbReference type="SAM" id="MobiDB-lite"/>
    </source>
</evidence>
<feature type="region of interest" description="Disordered" evidence="1">
    <location>
        <begin position="190"/>
        <end position="211"/>
    </location>
</feature>
<dbReference type="InterPro" id="IPR009097">
    <property type="entry name" value="Cyclic_Pdiesterase"/>
</dbReference>
<dbReference type="Proteomes" id="UP001501536">
    <property type="component" value="Unassembled WGS sequence"/>
</dbReference>
<gene>
    <name evidence="2" type="ORF">GCM10022377_14420</name>
</gene>
<dbReference type="Pfam" id="PF13563">
    <property type="entry name" value="2_5_RNA_ligase2"/>
    <property type="match status" value="1"/>
</dbReference>
<protein>
    <submittedName>
        <fullName evidence="2">2'-5' RNA ligase family protein</fullName>
    </submittedName>
</protein>
<dbReference type="InterPro" id="IPR050580">
    <property type="entry name" value="2H_phosphoesterase_YjcG-like"/>
</dbReference>
<dbReference type="RefSeq" id="WP_344882157.1">
    <property type="nucleotide sequence ID" value="NZ_BAABCJ010000002.1"/>
</dbReference>
<sequence length="211" mass="22500">MADSQHGDGPRFPAAPAKPTAPEGATLGIVISLPEPAAERLRRVRAAYGRPESAVEAPHITLVTGGPTADWDSARDHVAAVAARTPRFAVRLRGTGSFRPVTDVVFVRVVEGWDACRELHDALCAGPLVHGTGYDYHPHVTVAHDAPEEGLQRAFAELADFEAEFAVDRIDLFGIDDDGRWALSEELRLGTHTGTETGPRRDAGLGEAGPS</sequence>
<evidence type="ECO:0000313" key="3">
    <source>
        <dbReference type="Proteomes" id="UP001501536"/>
    </source>
</evidence>
<organism evidence="2 3">
    <name type="scientific">Zhihengliuella alba</name>
    <dbReference type="NCBI Taxonomy" id="547018"/>
    <lineage>
        <taxon>Bacteria</taxon>
        <taxon>Bacillati</taxon>
        <taxon>Actinomycetota</taxon>
        <taxon>Actinomycetes</taxon>
        <taxon>Micrococcales</taxon>
        <taxon>Micrococcaceae</taxon>
        <taxon>Zhihengliuella</taxon>
    </lineage>
</organism>
<dbReference type="PANTHER" id="PTHR40037">
    <property type="entry name" value="PHOSPHOESTERASE YJCG-RELATED"/>
    <property type="match status" value="1"/>
</dbReference>
<name>A0ABP7DBA8_9MICC</name>
<dbReference type="Gene3D" id="3.90.1140.10">
    <property type="entry name" value="Cyclic phosphodiesterase"/>
    <property type="match status" value="1"/>
</dbReference>